<dbReference type="Gene3D" id="3.40.50.12500">
    <property type="match status" value="1"/>
</dbReference>
<gene>
    <name evidence="2" type="ORF">CVO77_01245</name>
</gene>
<name>A0A2S8BB44_9SPHN</name>
<evidence type="ECO:0000256" key="1">
    <source>
        <dbReference type="ARBA" id="ARBA00038414"/>
    </source>
</evidence>
<comment type="similarity">
    <text evidence="1">Belongs to the HyuE racemase family.</text>
</comment>
<dbReference type="GO" id="GO:0047661">
    <property type="term" value="F:amino-acid racemase activity"/>
    <property type="evidence" value="ECO:0007669"/>
    <property type="project" value="InterPro"/>
</dbReference>
<dbReference type="InterPro" id="IPR015942">
    <property type="entry name" value="Asp/Glu/hydantoin_racemase"/>
</dbReference>
<comment type="caution">
    <text evidence="2">The sequence shown here is derived from an EMBL/GenBank/DDBJ whole genome shotgun (WGS) entry which is preliminary data.</text>
</comment>
<evidence type="ECO:0000313" key="2">
    <source>
        <dbReference type="EMBL" id="PQM29568.1"/>
    </source>
</evidence>
<protein>
    <submittedName>
        <fullName evidence="2">Hydrogenase expression protein HupH</fullName>
    </submittedName>
</protein>
<dbReference type="AlphaFoldDB" id="A0A2S8BB44"/>
<keyword evidence="3" id="KW-1185">Reference proteome</keyword>
<organism evidence="2 3">
    <name type="scientific">Sphingopyxis lindanitolerans</name>
    <dbReference type="NCBI Taxonomy" id="2054227"/>
    <lineage>
        <taxon>Bacteria</taxon>
        <taxon>Pseudomonadati</taxon>
        <taxon>Pseudomonadota</taxon>
        <taxon>Alphaproteobacteria</taxon>
        <taxon>Sphingomonadales</taxon>
        <taxon>Sphingomonadaceae</taxon>
        <taxon>Sphingopyxis</taxon>
    </lineage>
</organism>
<evidence type="ECO:0000313" key="3">
    <source>
        <dbReference type="Proteomes" id="UP000238954"/>
    </source>
</evidence>
<sequence>MRIHLVTPIVTEGIRTLDDVAELNRNGLSITQSLITAGPASIECEFDEAMAVPGIVAEAIAAERSGADAVIIDCMGDPGLKAAREVVSIPVLGPSETAMHLAAMLGHRFSIVTVLDSVVPMIDNLAKLYGMAEKLASIRVIDIPVLDLESDPARLTEELARASLAAVESDGAHSIVLGCTGFLGCADAIGSALAAKGYDLPVVDPIPATVCIAQAIVRAGLRHSKRTYARPQPKTLKGYPYIDF</sequence>
<proteinExistence type="inferred from homology"/>
<dbReference type="InterPro" id="IPR052186">
    <property type="entry name" value="Hydantoin_racemase-like"/>
</dbReference>
<accession>A0A2S8BB44</accession>
<dbReference type="Proteomes" id="UP000238954">
    <property type="component" value="Chromosome"/>
</dbReference>
<dbReference type="OrthoDB" id="9791723at2"/>
<dbReference type="InterPro" id="IPR053714">
    <property type="entry name" value="Iso_Racemase_Enz_sf"/>
</dbReference>
<dbReference type="RefSeq" id="WP_105997525.1">
    <property type="nucleotide sequence ID" value="NZ_CM009578.1"/>
</dbReference>
<dbReference type="Pfam" id="PF01177">
    <property type="entry name" value="Asp_Glu_race"/>
    <property type="match status" value="1"/>
</dbReference>
<dbReference type="EMBL" id="PHFW01000001">
    <property type="protein sequence ID" value="PQM29568.1"/>
    <property type="molecule type" value="Genomic_DNA"/>
</dbReference>
<reference evidence="3" key="1">
    <citation type="submission" date="2017-11" db="EMBL/GenBank/DDBJ databases">
        <title>The complete genome sequence of Sphingopyxis pomeranensis sp. nov. strain WS5A3p.</title>
        <authorList>
            <person name="Kaminski M.A."/>
        </authorList>
    </citation>
    <scope>NUCLEOTIDE SEQUENCE [LARGE SCALE GENOMIC DNA]</scope>
    <source>
        <strain evidence="3">WS5A3p</strain>
    </source>
</reference>
<dbReference type="PANTHER" id="PTHR28047:SF5">
    <property type="entry name" value="PROTEIN DCG1"/>
    <property type="match status" value="1"/>
</dbReference>
<dbReference type="PANTHER" id="PTHR28047">
    <property type="entry name" value="PROTEIN DCG1"/>
    <property type="match status" value="1"/>
</dbReference>